<evidence type="ECO:0000256" key="8">
    <source>
        <dbReference type="ARBA" id="ARBA00032554"/>
    </source>
</evidence>
<dbReference type="NCBIfam" id="TIGR00154">
    <property type="entry name" value="ispE"/>
    <property type="match status" value="1"/>
</dbReference>
<dbReference type="SUPFAM" id="SSF55060">
    <property type="entry name" value="GHMP Kinase, C-terminal domain"/>
    <property type="match status" value="1"/>
</dbReference>
<reference evidence="12 13" key="1">
    <citation type="journal article" date="2022" name="Int. J. Syst. Evol. Microbiol.">
        <title>Prevotella herbatica sp. nov., a plant polysaccharide-decomposing anaerobic bacterium isolated from a methanogenic reactor.</title>
        <authorList>
            <person name="Uek A."/>
            <person name="Tonouchi A."/>
            <person name="Kaku N."/>
            <person name="Ueki K."/>
        </authorList>
    </citation>
    <scope>NUCLEOTIDE SEQUENCE [LARGE SCALE GENOMIC DNA]</scope>
    <source>
        <strain evidence="12 13">WR041</strain>
    </source>
</reference>
<protein>
    <recommendedName>
        <fullName evidence="3 9">4-diphosphocytidyl-2-C-methyl-D-erythritol kinase</fullName>
        <shortName evidence="9">CMK</shortName>
        <ecNumber evidence="2 9">2.7.1.148</ecNumber>
    </recommendedName>
    <alternativeName>
        <fullName evidence="8 9">4-(cytidine-5'-diphospho)-2-C-methyl-D-erythritol kinase</fullName>
    </alternativeName>
</protein>
<keyword evidence="7 9" id="KW-0067">ATP-binding</keyword>
<feature type="domain" description="GHMP kinase C-terminal" evidence="11">
    <location>
        <begin position="203"/>
        <end position="262"/>
    </location>
</feature>
<dbReference type="InterPro" id="IPR013750">
    <property type="entry name" value="GHMP_kinase_C_dom"/>
</dbReference>
<gene>
    <name evidence="9 12" type="primary">ispE</name>
    <name evidence="12" type="ORF">prwr041_23840</name>
</gene>
<dbReference type="EC" id="2.7.1.148" evidence="2 9"/>
<evidence type="ECO:0000256" key="9">
    <source>
        <dbReference type="HAMAP-Rule" id="MF_00061"/>
    </source>
</evidence>
<sequence>MIIFPCAKINLGLNIVSKRSDGYHNLETVFYPIPLYDALEIKYMDEKFPSENDCDLKVTGNAIECDENNNLVVKAYNLIAEDYKLPRVHAHLYKRIPSQAGLGGGSSDAAHMIKLLDERFRLNIGNAEMERYAAKLGADCAFFIGCEPCYATGIGDQLMPADGPKGNLNGYYLFLVKPDIAVSTKEAYANVAPRTPEICCKEIVHKSIYTWKDLLVNDFELSIFTNHPELSNIKNKLYEKGAVFAQMSGSGSSIYGLFKEEPKELEGLFPDCFTFKAKL</sequence>
<dbReference type="SUPFAM" id="SSF54211">
    <property type="entry name" value="Ribosomal protein S5 domain 2-like"/>
    <property type="match status" value="1"/>
</dbReference>
<evidence type="ECO:0000313" key="12">
    <source>
        <dbReference type="EMBL" id="BCS86491.1"/>
    </source>
</evidence>
<name>A0ABN6EKQ2_9BACT</name>
<dbReference type="InterPro" id="IPR036554">
    <property type="entry name" value="GHMP_kinase_C_sf"/>
</dbReference>
<dbReference type="PANTHER" id="PTHR43527:SF2">
    <property type="entry name" value="4-DIPHOSPHOCYTIDYL-2-C-METHYL-D-ERYTHRITOL KINASE, CHLOROPLASTIC"/>
    <property type="match status" value="1"/>
</dbReference>
<feature type="domain" description="GHMP kinase N-terminal" evidence="10">
    <location>
        <begin position="70"/>
        <end position="143"/>
    </location>
</feature>
<comment type="pathway">
    <text evidence="9">Isoprenoid biosynthesis; isopentenyl diphosphate biosynthesis via DXP pathway; isopentenyl diphosphate from 1-deoxy-D-xylulose 5-phosphate: step 3/6.</text>
</comment>
<evidence type="ECO:0000256" key="7">
    <source>
        <dbReference type="ARBA" id="ARBA00022840"/>
    </source>
</evidence>
<dbReference type="InterPro" id="IPR004424">
    <property type="entry name" value="IspE"/>
</dbReference>
<evidence type="ECO:0000256" key="6">
    <source>
        <dbReference type="ARBA" id="ARBA00022777"/>
    </source>
</evidence>
<accession>A0ABN6EKQ2</accession>
<dbReference type="RefSeq" id="WP_207154080.1">
    <property type="nucleotide sequence ID" value="NZ_AP024484.1"/>
</dbReference>
<evidence type="ECO:0000256" key="2">
    <source>
        <dbReference type="ARBA" id="ARBA00012052"/>
    </source>
</evidence>
<keyword evidence="9" id="KW-0414">Isoprene biosynthesis</keyword>
<feature type="active site" evidence="9">
    <location>
        <position position="139"/>
    </location>
</feature>
<dbReference type="InterPro" id="IPR006204">
    <property type="entry name" value="GHMP_kinase_N_dom"/>
</dbReference>
<dbReference type="Gene3D" id="3.30.70.890">
    <property type="entry name" value="GHMP kinase, C-terminal domain"/>
    <property type="match status" value="1"/>
</dbReference>
<keyword evidence="5 9" id="KW-0547">Nucleotide-binding</keyword>
<dbReference type="PANTHER" id="PTHR43527">
    <property type="entry name" value="4-DIPHOSPHOCYTIDYL-2-C-METHYL-D-ERYTHRITOL KINASE, CHLOROPLASTIC"/>
    <property type="match status" value="1"/>
</dbReference>
<evidence type="ECO:0000259" key="11">
    <source>
        <dbReference type="Pfam" id="PF08544"/>
    </source>
</evidence>
<dbReference type="Gene3D" id="3.30.230.10">
    <property type="match status" value="1"/>
</dbReference>
<comment type="catalytic activity">
    <reaction evidence="9">
        <text>4-CDP-2-C-methyl-D-erythritol + ATP = 4-CDP-2-C-methyl-D-erythritol 2-phosphate + ADP + H(+)</text>
        <dbReference type="Rhea" id="RHEA:18437"/>
        <dbReference type="ChEBI" id="CHEBI:15378"/>
        <dbReference type="ChEBI" id="CHEBI:30616"/>
        <dbReference type="ChEBI" id="CHEBI:57823"/>
        <dbReference type="ChEBI" id="CHEBI:57919"/>
        <dbReference type="ChEBI" id="CHEBI:456216"/>
        <dbReference type="EC" id="2.7.1.148"/>
    </reaction>
</comment>
<proteinExistence type="inferred from homology"/>
<evidence type="ECO:0000256" key="3">
    <source>
        <dbReference type="ARBA" id="ARBA00017473"/>
    </source>
</evidence>
<dbReference type="Proteomes" id="UP001319045">
    <property type="component" value="Chromosome"/>
</dbReference>
<organism evidence="12 13">
    <name type="scientific">Prevotella herbatica</name>
    <dbReference type="NCBI Taxonomy" id="2801997"/>
    <lineage>
        <taxon>Bacteria</taxon>
        <taxon>Pseudomonadati</taxon>
        <taxon>Bacteroidota</taxon>
        <taxon>Bacteroidia</taxon>
        <taxon>Bacteroidales</taxon>
        <taxon>Prevotellaceae</taxon>
        <taxon>Prevotella</taxon>
    </lineage>
</organism>
<dbReference type="Pfam" id="PF00288">
    <property type="entry name" value="GHMP_kinases_N"/>
    <property type="match status" value="1"/>
</dbReference>
<evidence type="ECO:0000256" key="5">
    <source>
        <dbReference type="ARBA" id="ARBA00022741"/>
    </source>
</evidence>
<comment type="similarity">
    <text evidence="1 9">Belongs to the GHMP kinase family. IspE subfamily.</text>
</comment>
<dbReference type="HAMAP" id="MF_00061">
    <property type="entry name" value="IspE"/>
    <property type="match status" value="1"/>
</dbReference>
<dbReference type="Pfam" id="PF08544">
    <property type="entry name" value="GHMP_kinases_C"/>
    <property type="match status" value="1"/>
</dbReference>
<evidence type="ECO:0000259" key="10">
    <source>
        <dbReference type="Pfam" id="PF00288"/>
    </source>
</evidence>
<feature type="active site" evidence="9">
    <location>
        <position position="8"/>
    </location>
</feature>
<comment type="function">
    <text evidence="9">Catalyzes the phosphorylation of the position 2 hydroxy group of 4-diphosphocytidyl-2C-methyl-D-erythritol.</text>
</comment>
<keyword evidence="13" id="KW-1185">Reference proteome</keyword>
<dbReference type="InterPro" id="IPR020568">
    <property type="entry name" value="Ribosomal_Su5_D2-typ_SF"/>
</dbReference>
<feature type="binding site" evidence="9">
    <location>
        <begin position="97"/>
        <end position="107"/>
    </location>
    <ligand>
        <name>ATP</name>
        <dbReference type="ChEBI" id="CHEBI:30616"/>
    </ligand>
</feature>
<keyword evidence="4 9" id="KW-0808">Transferase</keyword>
<evidence type="ECO:0000256" key="1">
    <source>
        <dbReference type="ARBA" id="ARBA00009684"/>
    </source>
</evidence>
<dbReference type="PIRSF" id="PIRSF010376">
    <property type="entry name" value="IspE"/>
    <property type="match status" value="1"/>
</dbReference>
<dbReference type="InterPro" id="IPR014721">
    <property type="entry name" value="Ribsml_uS5_D2-typ_fold_subgr"/>
</dbReference>
<keyword evidence="6 9" id="KW-0418">Kinase</keyword>
<dbReference type="EMBL" id="AP024484">
    <property type="protein sequence ID" value="BCS86491.1"/>
    <property type="molecule type" value="Genomic_DNA"/>
</dbReference>
<dbReference type="GO" id="GO:0016301">
    <property type="term" value="F:kinase activity"/>
    <property type="evidence" value="ECO:0007669"/>
    <property type="project" value="UniProtKB-KW"/>
</dbReference>
<evidence type="ECO:0000256" key="4">
    <source>
        <dbReference type="ARBA" id="ARBA00022679"/>
    </source>
</evidence>
<evidence type="ECO:0000313" key="13">
    <source>
        <dbReference type="Proteomes" id="UP001319045"/>
    </source>
</evidence>